<feature type="region of interest" description="Disordered" evidence="6">
    <location>
        <begin position="59"/>
        <end position="88"/>
    </location>
</feature>
<evidence type="ECO:0000259" key="7">
    <source>
        <dbReference type="PROSITE" id="PS50963"/>
    </source>
</evidence>
<dbReference type="GO" id="GO:0072534">
    <property type="term" value="C:perineuronal net"/>
    <property type="evidence" value="ECO:0007669"/>
    <property type="project" value="TreeGrafter"/>
</dbReference>
<dbReference type="EMBL" id="JAAKFY010000007">
    <property type="protein sequence ID" value="KAF3855172.1"/>
    <property type="molecule type" value="Genomic_DNA"/>
</dbReference>
<dbReference type="InterPro" id="IPR000538">
    <property type="entry name" value="Link_dom"/>
</dbReference>
<dbReference type="Proteomes" id="UP000518266">
    <property type="component" value="Unassembled WGS sequence"/>
</dbReference>
<comment type="subcellular location">
    <subcellularLocation>
        <location evidence="1">Secreted</location>
    </subcellularLocation>
</comment>
<evidence type="ECO:0000313" key="9">
    <source>
        <dbReference type="Proteomes" id="UP000518266"/>
    </source>
</evidence>
<dbReference type="GO" id="GO:0005615">
    <property type="term" value="C:extracellular space"/>
    <property type="evidence" value="ECO:0007669"/>
    <property type="project" value="TreeGrafter"/>
</dbReference>
<dbReference type="PANTHER" id="PTHR22804:SF40">
    <property type="entry name" value="HYALURONAN AND PROTEOGLYCAN LINK PROTEIN 3"/>
    <property type="match status" value="1"/>
</dbReference>
<dbReference type="InterPro" id="IPR050691">
    <property type="entry name" value="Hyaluronan_bind_Proteoglycan"/>
</dbReference>
<evidence type="ECO:0000313" key="8">
    <source>
        <dbReference type="EMBL" id="KAF3855172.1"/>
    </source>
</evidence>
<dbReference type="SMART" id="SM00445">
    <property type="entry name" value="LINK"/>
    <property type="match status" value="1"/>
</dbReference>
<keyword evidence="2" id="KW-0964">Secreted</keyword>
<dbReference type="InterPro" id="IPR016186">
    <property type="entry name" value="C-type_lectin-like/link_sf"/>
</dbReference>
<name>A0A7J5Z029_DISMA</name>
<evidence type="ECO:0000256" key="1">
    <source>
        <dbReference type="ARBA" id="ARBA00004613"/>
    </source>
</evidence>
<keyword evidence="9" id="KW-1185">Reference proteome</keyword>
<evidence type="ECO:0000256" key="6">
    <source>
        <dbReference type="SAM" id="MobiDB-lite"/>
    </source>
</evidence>
<dbReference type="GO" id="GO:0001501">
    <property type="term" value="P:skeletal system development"/>
    <property type="evidence" value="ECO:0007669"/>
    <property type="project" value="TreeGrafter"/>
</dbReference>
<dbReference type="GO" id="GO:0007155">
    <property type="term" value="P:cell adhesion"/>
    <property type="evidence" value="ECO:0007669"/>
    <property type="project" value="InterPro"/>
</dbReference>
<organism evidence="8 9">
    <name type="scientific">Dissostichus mawsoni</name>
    <name type="common">Antarctic cod</name>
    <dbReference type="NCBI Taxonomy" id="36200"/>
    <lineage>
        <taxon>Eukaryota</taxon>
        <taxon>Metazoa</taxon>
        <taxon>Chordata</taxon>
        <taxon>Craniata</taxon>
        <taxon>Vertebrata</taxon>
        <taxon>Euteleostomi</taxon>
        <taxon>Actinopterygii</taxon>
        <taxon>Neopterygii</taxon>
        <taxon>Teleostei</taxon>
        <taxon>Neoteleostei</taxon>
        <taxon>Acanthomorphata</taxon>
        <taxon>Eupercaria</taxon>
        <taxon>Perciformes</taxon>
        <taxon>Notothenioidei</taxon>
        <taxon>Nototheniidae</taxon>
        <taxon>Dissostichus</taxon>
    </lineage>
</organism>
<evidence type="ECO:0000256" key="3">
    <source>
        <dbReference type="ARBA" id="ARBA00022737"/>
    </source>
</evidence>
<dbReference type="PROSITE" id="PS50963">
    <property type="entry name" value="LINK_2"/>
    <property type="match status" value="1"/>
</dbReference>
<evidence type="ECO:0000256" key="4">
    <source>
        <dbReference type="ARBA" id="ARBA00023157"/>
    </source>
</evidence>
<dbReference type="InterPro" id="IPR016187">
    <property type="entry name" value="CTDL_fold"/>
</dbReference>
<dbReference type="SUPFAM" id="SSF56436">
    <property type="entry name" value="C-type lectin-like"/>
    <property type="match status" value="1"/>
</dbReference>
<comment type="caution">
    <text evidence="8">The sequence shown here is derived from an EMBL/GenBank/DDBJ whole genome shotgun (WGS) entry which is preliminary data.</text>
</comment>
<dbReference type="AlphaFoldDB" id="A0A7J5Z029"/>
<dbReference type="Gene3D" id="3.10.100.10">
    <property type="entry name" value="Mannose-Binding Protein A, subunit A"/>
    <property type="match status" value="1"/>
</dbReference>
<gene>
    <name evidence="8" type="ORF">F7725_023227</name>
</gene>
<dbReference type="GO" id="GO:0002052">
    <property type="term" value="P:positive regulation of neuroblast proliferation"/>
    <property type="evidence" value="ECO:0007669"/>
    <property type="project" value="TreeGrafter"/>
</dbReference>
<dbReference type="PANTHER" id="PTHR22804">
    <property type="entry name" value="AGGRECAN/VERSICAN PROTEOGLYCAN"/>
    <property type="match status" value="1"/>
</dbReference>
<protein>
    <recommendedName>
        <fullName evidence="7">Link domain-containing protein</fullName>
    </recommendedName>
</protein>
<dbReference type="GO" id="GO:0007417">
    <property type="term" value="P:central nervous system development"/>
    <property type="evidence" value="ECO:0007669"/>
    <property type="project" value="TreeGrafter"/>
</dbReference>
<dbReference type="GO" id="GO:0005540">
    <property type="term" value="F:hyaluronic acid binding"/>
    <property type="evidence" value="ECO:0007669"/>
    <property type="project" value="InterPro"/>
</dbReference>
<dbReference type="Pfam" id="PF00193">
    <property type="entry name" value="Xlink"/>
    <property type="match status" value="1"/>
</dbReference>
<keyword evidence="3" id="KW-0677">Repeat</keyword>
<proteinExistence type="predicted"/>
<comment type="caution">
    <text evidence="5">Lacks conserved residue(s) required for the propagation of feature annotation.</text>
</comment>
<keyword evidence="4 5" id="KW-1015">Disulfide bond</keyword>
<feature type="disulfide bond" evidence="5">
    <location>
        <begin position="6"/>
        <end position="27"/>
    </location>
</feature>
<evidence type="ECO:0000256" key="2">
    <source>
        <dbReference type="ARBA" id="ARBA00022525"/>
    </source>
</evidence>
<dbReference type="GO" id="GO:0045202">
    <property type="term" value="C:synapse"/>
    <property type="evidence" value="ECO:0007669"/>
    <property type="project" value="TreeGrafter"/>
</dbReference>
<dbReference type="GO" id="GO:0010001">
    <property type="term" value="P:glial cell differentiation"/>
    <property type="evidence" value="ECO:0007669"/>
    <property type="project" value="TreeGrafter"/>
</dbReference>
<sequence length="105" mass="11796">MGLDRCDAGWLADGSVRYPITKARANCGLPEQGVRSFGFPPLSLKFAVYCYRLVTHVSSSLPQRNQSDTDTRRAPPAPSRTLNRRGLDHRGLRRLKKFKVKSPIL</sequence>
<feature type="domain" description="Link" evidence="7">
    <location>
        <begin position="1"/>
        <end position="52"/>
    </location>
</feature>
<evidence type="ECO:0000256" key="5">
    <source>
        <dbReference type="PROSITE-ProRule" id="PRU00323"/>
    </source>
</evidence>
<dbReference type="OrthoDB" id="5359219at2759"/>
<accession>A0A7J5Z029</accession>
<reference evidence="8 9" key="1">
    <citation type="submission" date="2020-03" db="EMBL/GenBank/DDBJ databases">
        <title>Dissostichus mawsoni Genome sequencing and assembly.</title>
        <authorList>
            <person name="Park H."/>
        </authorList>
    </citation>
    <scope>NUCLEOTIDE SEQUENCE [LARGE SCALE GENOMIC DNA]</scope>
    <source>
        <strain evidence="8">DM0001</strain>
        <tissue evidence="8">Muscle</tissue>
    </source>
</reference>